<organism evidence="2">
    <name type="scientific">Absidia glauca</name>
    <name type="common">Pin mould</name>
    <dbReference type="NCBI Taxonomy" id="4829"/>
    <lineage>
        <taxon>Eukaryota</taxon>
        <taxon>Fungi</taxon>
        <taxon>Fungi incertae sedis</taxon>
        <taxon>Mucoromycota</taxon>
        <taxon>Mucoromycotina</taxon>
        <taxon>Mucoromycetes</taxon>
        <taxon>Mucorales</taxon>
        <taxon>Cunninghamellaceae</taxon>
        <taxon>Absidia</taxon>
    </lineage>
</organism>
<dbReference type="InParanoid" id="A0A168RX54"/>
<dbReference type="InterPro" id="IPR050213">
    <property type="entry name" value="GST_superfamily"/>
</dbReference>
<dbReference type="Gene3D" id="1.20.1050.130">
    <property type="match status" value="1"/>
</dbReference>
<evidence type="ECO:0000259" key="1">
    <source>
        <dbReference type="PROSITE" id="PS50405"/>
    </source>
</evidence>
<dbReference type="Proteomes" id="UP000078561">
    <property type="component" value="Unassembled WGS sequence"/>
</dbReference>
<dbReference type="GO" id="GO:0004364">
    <property type="term" value="F:glutathione transferase activity"/>
    <property type="evidence" value="ECO:0007669"/>
    <property type="project" value="TreeGrafter"/>
</dbReference>
<dbReference type="EMBL" id="LT554760">
    <property type="protein sequence ID" value="SAM07515.1"/>
    <property type="molecule type" value="Genomic_DNA"/>
</dbReference>
<evidence type="ECO:0000313" key="2">
    <source>
        <dbReference type="EMBL" id="SAM07515.1"/>
    </source>
</evidence>
<keyword evidence="3" id="KW-1185">Reference proteome</keyword>
<dbReference type="AlphaFoldDB" id="A0A168RX54"/>
<dbReference type="GO" id="GO:0006749">
    <property type="term" value="P:glutathione metabolic process"/>
    <property type="evidence" value="ECO:0007669"/>
    <property type="project" value="TreeGrafter"/>
</dbReference>
<evidence type="ECO:0000313" key="3">
    <source>
        <dbReference type="Proteomes" id="UP000078561"/>
    </source>
</evidence>
<feature type="domain" description="GST C-terminal" evidence="1">
    <location>
        <begin position="17"/>
        <end position="133"/>
    </location>
</feature>
<reference evidence="2" key="1">
    <citation type="submission" date="2016-04" db="EMBL/GenBank/DDBJ databases">
        <authorList>
            <person name="Evans L.H."/>
            <person name="Alamgir A."/>
            <person name="Owens N."/>
            <person name="Weber N.D."/>
            <person name="Virtaneva K."/>
            <person name="Barbian K."/>
            <person name="Babar A."/>
            <person name="Rosenke K."/>
        </authorList>
    </citation>
    <scope>NUCLEOTIDE SEQUENCE [LARGE SCALE GENOMIC DNA]</scope>
    <source>
        <strain evidence="2">CBS 101.48</strain>
    </source>
</reference>
<proteinExistence type="predicted"/>
<dbReference type="InterPro" id="IPR010987">
    <property type="entry name" value="Glutathione-S-Trfase_C-like"/>
</dbReference>
<dbReference type="STRING" id="4829.A0A168RX54"/>
<sequence>MNLFHTPTHTGLTVGKTDEEQYALESVADVVRDHLAALIKLFRSEDAQLIDEHFQNNSLKYLKAYDVFYGENAGPYFLGEQISYVDYLVYHIIDDDFDAINQLKDFPNVRKFVDAFVQRPALAEYLANAKKSQ</sequence>
<accession>A0A168RX54</accession>
<protein>
    <recommendedName>
        <fullName evidence="1">GST C-terminal domain-containing protein</fullName>
    </recommendedName>
</protein>
<dbReference type="PROSITE" id="PS50405">
    <property type="entry name" value="GST_CTER"/>
    <property type="match status" value="1"/>
</dbReference>
<gene>
    <name evidence="2" type="primary">ABSGL_13158.1 scaffold 13659</name>
</gene>
<dbReference type="InterPro" id="IPR004046">
    <property type="entry name" value="GST_C"/>
</dbReference>
<dbReference type="Pfam" id="PF14497">
    <property type="entry name" value="GST_C_3"/>
    <property type="match status" value="1"/>
</dbReference>
<dbReference type="OrthoDB" id="414243at2759"/>
<dbReference type="SUPFAM" id="SSF47616">
    <property type="entry name" value="GST C-terminal domain-like"/>
    <property type="match status" value="1"/>
</dbReference>
<dbReference type="PANTHER" id="PTHR11571:SF150">
    <property type="entry name" value="GLUTATHIONE S-TRANSFERASE"/>
    <property type="match status" value="1"/>
</dbReference>
<name>A0A168RX54_ABSGL</name>
<dbReference type="InterPro" id="IPR036282">
    <property type="entry name" value="Glutathione-S-Trfase_C_sf"/>
</dbReference>
<dbReference type="PANTHER" id="PTHR11571">
    <property type="entry name" value="GLUTATHIONE S-TRANSFERASE"/>
    <property type="match status" value="1"/>
</dbReference>